<organism evidence="2 3">
    <name type="scientific">Solemya velesiana gill symbiont</name>
    <dbReference type="NCBI Taxonomy" id="1918948"/>
    <lineage>
        <taxon>Bacteria</taxon>
        <taxon>Pseudomonadati</taxon>
        <taxon>Pseudomonadota</taxon>
        <taxon>Gammaproteobacteria</taxon>
        <taxon>sulfur-oxidizing symbionts</taxon>
    </lineage>
</organism>
<evidence type="ECO:0000313" key="3">
    <source>
        <dbReference type="Proteomes" id="UP000190896"/>
    </source>
</evidence>
<reference evidence="2 3" key="1">
    <citation type="submission" date="2016-11" db="EMBL/GenBank/DDBJ databases">
        <title>Mixed transmission modes and dynamic genome evolution in an obligate animal-bacterial symbiosis.</title>
        <authorList>
            <person name="Russell S.L."/>
            <person name="Corbett-Detig R.B."/>
            <person name="Cavanaugh C.M."/>
        </authorList>
    </citation>
    <scope>NUCLEOTIDE SEQUENCE [LARGE SCALE GENOMIC DNA]</scope>
    <source>
        <strain evidence="2">Se-Cadez</strain>
    </source>
</reference>
<protein>
    <recommendedName>
        <fullName evidence="4">DUF11 domain-containing protein</fullName>
    </recommendedName>
</protein>
<evidence type="ECO:0008006" key="4">
    <source>
        <dbReference type="Google" id="ProtNLM"/>
    </source>
</evidence>
<sequence length="486" mass="49670">MCSAFFLTSAAWFSTSAYADGTEAGTTVSNSATLNFSIGGVDQDDIVSSPTGNDDPSLVAGDTGAETTDFLVDRKLDLLVTADNTDHVNVVPGLEDAALAFTVTNQSNTPVDGLDILLMAVHSSNPTGFTTGSDNFDVDNTTIQYFLDANNDNKWDSGDTALTTTNGVATLNNVDPDESFNILVVADIDTIANLVDNNTGIASANNVNGSISALTLVAQVAESDGTVISNDDSGNVSPGGTANDIADDPESQEDVFADNAALAATTLVTGNVADTIADEDLTFDFVAGTLHTSGAKDVASNGQASDTSAFKLASATVSLQKTVTTFCDDINGTTNPKSIPGAYQRYALTVTNAASASASATLTSLQDVLQATDITLDGDFIDGTGVPACADSSPTDATGNGFRVTCTDTAPDDSGVDKATPRACVEAAAFFSSNADSDGADHDGSVNSGTINLDYSQLLPASDVDHDAGELAPGESVTVEFQVRIN</sequence>
<comment type="caution">
    <text evidence="2">The sequence shown here is derived from an EMBL/GenBank/DDBJ whole genome shotgun (WGS) entry which is preliminary data.</text>
</comment>
<feature type="signal peptide" evidence="1">
    <location>
        <begin position="1"/>
        <end position="19"/>
    </location>
</feature>
<name>A0A1T2KSJ6_9GAMM</name>
<evidence type="ECO:0000313" key="2">
    <source>
        <dbReference type="EMBL" id="OOZ35666.1"/>
    </source>
</evidence>
<dbReference type="AlphaFoldDB" id="A0A1T2KSJ6"/>
<accession>A0A1T2KSJ6</accession>
<dbReference type="Proteomes" id="UP000190896">
    <property type="component" value="Unassembled WGS sequence"/>
</dbReference>
<gene>
    <name evidence="2" type="ORF">BOW51_10965</name>
</gene>
<evidence type="ECO:0000256" key="1">
    <source>
        <dbReference type="SAM" id="SignalP"/>
    </source>
</evidence>
<proteinExistence type="predicted"/>
<keyword evidence="1" id="KW-0732">Signal</keyword>
<keyword evidence="3" id="KW-1185">Reference proteome</keyword>
<dbReference type="EMBL" id="MPRJ01000085">
    <property type="protein sequence ID" value="OOZ35666.1"/>
    <property type="molecule type" value="Genomic_DNA"/>
</dbReference>
<feature type="chain" id="PRO_5011961707" description="DUF11 domain-containing protein" evidence="1">
    <location>
        <begin position="20"/>
        <end position="486"/>
    </location>
</feature>